<evidence type="ECO:0000256" key="3">
    <source>
        <dbReference type="ARBA" id="ARBA00022692"/>
    </source>
</evidence>
<evidence type="ECO:0000313" key="9">
    <source>
        <dbReference type="Proteomes" id="UP000617041"/>
    </source>
</evidence>
<feature type="transmembrane region" description="Helical" evidence="6">
    <location>
        <begin position="98"/>
        <end position="118"/>
    </location>
</feature>
<dbReference type="Proteomes" id="UP000617041">
    <property type="component" value="Unassembled WGS sequence"/>
</dbReference>
<comment type="subcellular location">
    <subcellularLocation>
        <location evidence="1">Membrane</location>
        <topology evidence="1">Multi-pass membrane protein</topology>
    </subcellularLocation>
</comment>
<evidence type="ECO:0000256" key="1">
    <source>
        <dbReference type="ARBA" id="ARBA00004141"/>
    </source>
</evidence>
<dbReference type="InterPro" id="IPR051401">
    <property type="entry name" value="GtrA_CellWall_Glycosyl"/>
</dbReference>
<comment type="caution">
    <text evidence="8">The sequence shown here is derived from an EMBL/GenBank/DDBJ whole genome shotgun (WGS) entry which is preliminary data.</text>
</comment>
<keyword evidence="3 6" id="KW-0812">Transmembrane</keyword>
<protein>
    <submittedName>
        <fullName evidence="8">GtrA family protein</fullName>
    </submittedName>
</protein>
<dbReference type="RefSeq" id="WP_200786250.1">
    <property type="nucleotide sequence ID" value="NZ_JAEDAO010000001.1"/>
</dbReference>
<accession>A0A934PVV6</accession>
<dbReference type="InterPro" id="IPR007267">
    <property type="entry name" value="GtrA_DPMS_TM"/>
</dbReference>
<evidence type="ECO:0000256" key="5">
    <source>
        <dbReference type="ARBA" id="ARBA00023136"/>
    </source>
</evidence>
<dbReference type="AlphaFoldDB" id="A0A934PVV6"/>
<evidence type="ECO:0000256" key="2">
    <source>
        <dbReference type="ARBA" id="ARBA00009399"/>
    </source>
</evidence>
<gene>
    <name evidence="8" type="ORF">I8E28_02390</name>
</gene>
<dbReference type="GO" id="GO:0005886">
    <property type="term" value="C:plasma membrane"/>
    <property type="evidence" value="ECO:0007669"/>
    <property type="project" value="TreeGrafter"/>
</dbReference>
<keyword evidence="9" id="KW-1185">Reference proteome</keyword>
<comment type="similarity">
    <text evidence="2">Belongs to the GtrA family.</text>
</comment>
<evidence type="ECO:0000313" key="8">
    <source>
        <dbReference type="EMBL" id="MBK0391429.1"/>
    </source>
</evidence>
<evidence type="ECO:0000256" key="6">
    <source>
        <dbReference type="SAM" id="Phobius"/>
    </source>
</evidence>
<dbReference type="GO" id="GO:0000271">
    <property type="term" value="P:polysaccharide biosynthetic process"/>
    <property type="evidence" value="ECO:0007669"/>
    <property type="project" value="InterPro"/>
</dbReference>
<keyword evidence="4 6" id="KW-1133">Transmembrane helix</keyword>
<dbReference type="Pfam" id="PF04138">
    <property type="entry name" value="GtrA_DPMS_TM"/>
    <property type="match status" value="1"/>
</dbReference>
<evidence type="ECO:0000256" key="4">
    <source>
        <dbReference type="ARBA" id="ARBA00022989"/>
    </source>
</evidence>
<dbReference type="PANTHER" id="PTHR38459">
    <property type="entry name" value="PROPHAGE BACTOPRENOL-LINKED GLUCOSE TRANSLOCASE HOMOLOG"/>
    <property type="match status" value="1"/>
</dbReference>
<organism evidence="8 9">
    <name type="scientific">Ramlibacter algicola</name>
    <dbReference type="NCBI Taxonomy" id="2795217"/>
    <lineage>
        <taxon>Bacteria</taxon>
        <taxon>Pseudomonadati</taxon>
        <taxon>Pseudomonadota</taxon>
        <taxon>Betaproteobacteria</taxon>
        <taxon>Burkholderiales</taxon>
        <taxon>Comamonadaceae</taxon>
        <taxon>Ramlibacter</taxon>
    </lineage>
</organism>
<dbReference type="EMBL" id="JAEDAO010000001">
    <property type="protein sequence ID" value="MBK0391429.1"/>
    <property type="molecule type" value="Genomic_DNA"/>
</dbReference>
<sequence>MIPIRRLASFILVGATAAAVHFAVVKVLVEATGTHPLLANVGGWLVAFVVSFAGQHRFTFGDRRAPVQQAAPRFFAISAAGFAANELMYAATLRLSGLRYDVALALVLVAVAVMTYLLSSRWAFRRRTAPPPAPNP</sequence>
<dbReference type="PANTHER" id="PTHR38459:SF1">
    <property type="entry name" value="PROPHAGE BACTOPRENOL-LINKED GLUCOSE TRANSLOCASE HOMOLOG"/>
    <property type="match status" value="1"/>
</dbReference>
<feature type="domain" description="GtrA/DPMS transmembrane" evidence="7">
    <location>
        <begin position="10"/>
        <end position="124"/>
    </location>
</feature>
<name>A0A934PVV6_9BURK</name>
<feature type="transmembrane region" description="Helical" evidence="6">
    <location>
        <begin position="74"/>
        <end position="92"/>
    </location>
</feature>
<feature type="transmembrane region" description="Helical" evidence="6">
    <location>
        <begin position="35"/>
        <end position="53"/>
    </location>
</feature>
<keyword evidence="5 6" id="KW-0472">Membrane</keyword>
<feature type="transmembrane region" description="Helical" evidence="6">
    <location>
        <begin position="7"/>
        <end position="29"/>
    </location>
</feature>
<proteinExistence type="inferred from homology"/>
<evidence type="ECO:0000259" key="7">
    <source>
        <dbReference type="Pfam" id="PF04138"/>
    </source>
</evidence>
<reference evidence="8" key="1">
    <citation type="submission" date="2020-12" db="EMBL/GenBank/DDBJ databases">
        <title>Ramlibacter sp. nov., isolated from a freshwater alga, Cryptomonas.</title>
        <authorList>
            <person name="Kim H.M."/>
            <person name="Jeon C.O."/>
        </authorList>
    </citation>
    <scope>NUCLEOTIDE SEQUENCE</scope>
    <source>
        <strain evidence="8">CrO1</strain>
    </source>
</reference>